<evidence type="ECO:0000313" key="4">
    <source>
        <dbReference type="RefSeq" id="XP_030980456.1"/>
    </source>
</evidence>
<protein>
    <recommendedName>
        <fullName evidence="5">Initiation-specific alpha-1,6-mannosyltransferase</fullName>
    </recommendedName>
</protein>
<gene>
    <name evidence="4" type="ORF">PgNI_10864</name>
</gene>
<evidence type="ECO:0000256" key="2">
    <source>
        <dbReference type="SAM" id="MobiDB-lite"/>
    </source>
</evidence>
<dbReference type="GO" id="GO:0006487">
    <property type="term" value="P:protein N-linked glycosylation"/>
    <property type="evidence" value="ECO:0007669"/>
    <property type="project" value="TreeGrafter"/>
</dbReference>
<dbReference type="Proteomes" id="UP000515153">
    <property type="component" value="Chromosome VII"/>
</dbReference>
<dbReference type="InterPro" id="IPR029044">
    <property type="entry name" value="Nucleotide-diphossugar_trans"/>
</dbReference>
<dbReference type="RefSeq" id="XP_030980456.1">
    <property type="nucleotide sequence ID" value="XM_031130838.1"/>
</dbReference>
<dbReference type="GeneID" id="41965743"/>
<dbReference type="GO" id="GO:0000136">
    <property type="term" value="C:mannan polymerase complex"/>
    <property type="evidence" value="ECO:0007669"/>
    <property type="project" value="TreeGrafter"/>
</dbReference>
<comment type="similarity">
    <text evidence="1">Belongs to the glycosyltransferase 32 family.</text>
</comment>
<evidence type="ECO:0000256" key="1">
    <source>
        <dbReference type="ARBA" id="ARBA00009003"/>
    </source>
</evidence>
<organism evidence="3 4">
    <name type="scientific">Pyricularia grisea</name>
    <name type="common">Crabgrass-specific blast fungus</name>
    <name type="synonym">Magnaporthe grisea</name>
    <dbReference type="NCBI Taxonomy" id="148305"/>
    <lineage>
        <taxon>Eukaryota</taxon>
        <taxon>Fungi</taxon>
        <taxon>Dikarya</taxon>
        <taxon>Ascomycota</taxon>
        <taxon>Pezizomycotina</taxon>
        <taxon>Sordariomycetes</taxon>
        <taxon>Sordariomycetidae</taxon>
        <taxon>Magnaporthales</taxon>
        <taxon>Pyriculariaceae</taxon>
        <taxon>Pyricularia</taxon>
    </lineage>
</organism>
<dbReference type="AlphaFoldDB" id="A0A6P8AZQ8"/>
<dbReference type="KEGG" id="pgri:PgNI_10864"/>
<feature type="region of interest" description="Disordered" evidence="2">
    <location>
        <begin position="1"/>
        <end position="23"/>
    </location>
</feature>
<dbReference type="PANTHER" id="PTHR31834:SF8">
    <property type="entry name" value="TRANSFERASE, PUTATIVE (AFU_ORTHOLOGUE AFUA_6G14040)-RELATED"/>
    <property type="match status" value="1"/>
</dbReference>
<dbReference type="Gene3D" id="3.90.550.20">
    <property type="match status" value="1"/>
</dbReference>
<keyword evidence="3" id="KW-1185">Reference proteome</keyword>
<sequence length="287" mass="31723">MKQAPAPASTASIPTQTATPTTTASSSLGWTAVAALPEKLWYKVGPAGLRDELKPYVDSCISKNPSFKVEFLTDESGNDFVKTHFASFSPSRFVPIIKADLLRYLILYEFGGVWNDLDVSCEAPIKEWVPEQYKDKANIVVGMEFDIDIWIRQFASWTIMAKQKSPHMLAAVEDCLEGLVAKAKERNVGGIQDLKLDMLDDIVEVSGPRRLTRGILKSLSNKLNETVGNDEIANVKEPRLLGDVLVLPDYAFADTMNQQHGDKKPGQKLVAHHYSGSWKNLNGGEEA</sequence>
<dbReference type="GO" id="GO:0000009">
    <property type="term" value="F:alpha-1,6-mannosyltransferase activity"/>
    <property type="evidence" value="ECO:0007669"/>
    <property type="project" value="InterPro"/>
</dbReference>
<evidence type="ECO:0000313" key="3">
    <source>
        <dbReference type="Proteomes" id="UP000515153"/>
    </source>
</evidence>
<dbReference type="SUPFAM" id="SSF53448">
    <property type="entry name" value="Nucleotide-diphospho-sugar transferases"/>
    <property type="match status" value="1"/>
</dbReference>
<dbReference type="InterPro" id="IPR007577">
    <property type="entry name" value="GlycoTrfase_DXD_sugar-bd_CS"/>
</dbReference>
<proteinExistence type="inferred from homology"/>
<reference evidence="4" key="3">
    <citation type="submission" date="2025-08" db="UniProtKB">
        <authorList>
            <consortium name="RefSeq"/>
        </authorList>
    </citation>
    <scope>IDENTIFICATION</scope>
    <source>
        <strain evidence="4">NI907</strain>
    </source>
</reference>
<name>A0A6P8AZQ8_PYRGI</name>
<reference evidence="4" key="2">
    <citation type="submission" date="2019-10" db="EMBL/GenBank/DDBJ databases">
        <authorList>
            <consortium name="NCBI Genome Project"/>
        </authorList>
    </citation>
    <scope>NUCLEOTIDE SEQUENCE</scope>
    <source>
        <strain evidence="4">NI907</strain>
    </source>
</reference>
<evidence type="ECO:0008006" key="5">
    <source>
        <dbReference type="Google" id="ProtNLM"/>
    </source>
</evidence>
<dbReference type="InterPro" id="IPR039367">
    <property type="entry name" value="Och1-like"/>
</dbReference>
<reference evidence="3 4" key="1">
    <citation type="journal article" date="2019" name="Mol. Biol. Evol.">
        <title>Blast fungal genomes show frequent chromosomal changes, gene gains and losses, and effector gene turnover.</title>
        <authorList>
            <person name="Gomez Luciano L.B."/>
            <person name="Jason Tsai I."/>
            <person name="Chuma I."/>
            <person name="Tosa Y."/>
            <person name="Chen Y.H."/>
            <person name="Li J.Y."/>
            <person name="Li M.Y."/>
            <person name="Jade Lu M.Y."/>
            <person name="Nakayashiki H."/>
            <person name="Li W.H."/>
        </authorList>
    </citation>
    <scope>NUCLEOTIDE SEQUENCE [LARGE SCALE GENOMIC DNA]</scope>
    <source>
        <strain evidence="3 4">NI907</strain>
    </source>
</reference>
<accession>A0A6P8AZQ8</accession>
<dbReference type="Pfam" id="PF04488">
    <property type="entry name" value="Gly_transf_sug"/>
    <property type="match status" value="1"/>
</dbReference>
<dbReference type="PANTHER" id="PTHR31834">
    <property type="entry name" value="INITIATION-SPECIFIC ALPHA-1,6-MANNOSYLTRANSFERASE"/>
    <property type="match status" value="1"/>
</dbReference>